<protein>
    <submittedName>
        <fullName evidence="1">Uncharacterized protein</fullName>
    </submittedName>
</protein>
<name>A0A0K2UQS6_LEPSM</name>
<evidence type="ECO:0000313" key="1">
    <source>
        <dbReference type="EMBL" id="CDW40227.1"/>
    </source>
</evidence>
<organism evidence="1">
    <name type="scientific">Lepeophtheirus salmonis</name>
    <name type="common">Salmon louse</name>
    <name type="synonym">Caligus salmonis</name>
    <dbReference type="NCBI Taxonomy" id="72036"/>
    <lineage>
        <taxon>Eukaryota</taxon>
        <taxon>Metazoa</taxon>
        <taxon>Ecdysozoa</taxon>
        <taxon>Arthropoda</taxon>
        <taxon>Crustacea</taxon>
        <taxon>Multicrustacea</taxon>
        <taxon>Hexanauplia</taxon>
        <taxon>Copepoda</taxon>
        <taxon>Siphonostomatoida</taxon>
        <taxon>Caligidae</taxon>
        <taxon>Lepeophtheirus</taxon>
    </lineage>
</organism>
<sequence>MKQHWEFLNPSSLCNSIDFF</sequence>
<dbReference type="AlphaFoldDB" id="A0A0K2UQS6"/>
<accession>A0A0K2UQS6</accession>
<proteinExistence type="predicted"/>
<reference evidence="1" key="1">
    <citation type="submission" date="2014-05" db="EMBL/GenBank/DDBJ databases">
        <authorList>
            <person name="Chronopoulou M."/>
        </authorList>
    </citation>
    <scope>NUCLEOTIDE SEQUENCE</scope>
    <source>
        <tissue evidence="1">Whole organism</tissue>
    </source>
</reference>
<dbReference type="EMBL" id="HACA01022866">
    <property type="protein sequence ID" value="CDW40227.1"/>
    <property type="molecule type" value="Transcribed_RNA"/>
</dbReference>